<dbReference type="InterPro" id="IPR008275">
    <property type="entry name" value="CoA_E_activase_dom"/>
</dbReference>
<proteinExistence type="predicted"/>
<evidence type="ECO:0000313" key="7">
    <source>
        <dbReference type="Proteomes" id="UP001164745"/>
    </source>
</evidence>
<dbReference type="InterPro" id="IPR010327">
    <property type="entry name" value="FldB/FldC_alpha/beta"/>
</dbReference>
<accession>A0ABY7BG71</accession>
<evidence type="ECO:0000256" key="4">
    <source>
        <dbReference type="ARBA" id="ARBA00023014"/>
    </source>
</evidence>
<dbReference type="InterPro" id="IPR043129">
    <property type="entry name" value="ATPase_NBD"/>
</dbReference>
<sequence length="537" mass="59954">MIAYVCKYTPVEIIKAFGEDVFCIEPEISSYENAEKLLHPNMCSFAKAIVEYVLQSGIKNLVLTNCCDSIKRVYDVLKDKMEFIEIIDLPRENTPEACQFFYCQLETFKSKLSKRLNREFDEEVFRSQVNKLIAQNKHSSFDISIMGARAKKELIEFVCSSAGGRVLNLTCSGERFCQDDVKFDGSLESYAKVLLSFPPCMRMNIKRKFIEENFFKGIIYNTIKFCDFYSFEYARIKEKSNVLKIETDFSQNANEQVRTRVEAFVEKTLQKATTSKSISNKKYFAGIDSGSTSTNAVVIDSSKNILGYCTVKTGFDVVSSAKLALSKACSMAGINEDDISFITSTGYGRISIPFSNMQVTEITCHAKGAHALFPSARTIIDIGGQDSKVIKIDEDSNVLDFVMNDKCSAGTGRFIEYMARVLELELEDFSRCSNFSEDLTISSMCTVFAESEVISLIAQGKRREDIVRAINKVVAIKAISLINRVKGEKDFVMTGGVAKNKGVVLELERKLDSRLLIPFDPQIVGALGAALVGLESG</sequence>
<dbReference type="InterPro" id="IPR002731">
    <property type="entry name" value="ATPase_BadF"/>
</dbReference>
<keyword evidence="7" id="KW-1185">Reference proteome</keyword>
<dbReference type="Pfam" id="PF06050">
    <property type="entry name" value="HGD-D"/>
    <property type="match status" value="2"/>
</dbReference>
<evidence type="ECO:0000313" key="6">
    <source>
        <dbReference type="EMBL" id="WAM31823.1"/>
    </source>
</evidence>
<evidence type="ECO:0000259" key="5">
    <source>
        <dbReference type="Pfam" id="PF01869"/>
    </source>
</evidence>
<dbReference type="RefSeq" id="WP_045165914.1">
    <property type="nucleotide sequence ID" value="NZ_CP113864.1"/>
</dbReference>
<dbReference type="CDD" id="cd24036">
    <property type="entry name" value="ASKHA_NBD_BcrAD_BadFG_HgdC_HadI"/>
    <property type="match status" value="1"/>
</dbReference>
<evidence type="ECO:0000256" key="2">
    <source>
        <dbReference type="ARBA" id="ARBA00022723"/>
    </source>
</evidence>
<evidence type="ECO:0000256" key="3">
    <source>
        <dbReference type="ARBA" id="ARBA00023004"/>
    </source>
</evidence>
<dbReference type="Gene3D" id="3.30.420.40">
    <property type="match status" value="2"/>
</dbReference>
<dbReference type="Pfam" id="PF01869">
    <property type="entry name" value="BcrAD_BadFG"/>
    <property type="match status" value="1"/>
</dbReference>
<dbReference type="NCBIfam" id="TIGR00241">
    <property type="entry name" value="CoA_E_activ"/>
    <property type="match status" value="1"/>
</dbReference>
<dbReference type="EMBL" id="CP113864">
    <property type="protein sequence ID" value="WAM31823.1"/>
    <property type="molecule type" value="Genomic_DNA"/>
</dbReference>
<gene>
    <name evidence="6" type="ORF">OTJ99_000289</name>
</gene>
<name>A0ABY7BG71_9FIRM</name>
<comment type="cofactor">
    <cofactor evidence="1">
        <name>[4Fe-4S] cluster</name>
        <dbReference type="ChEBI" id="CHEBI:49883"/>
    </cofactor>
</comment>
<dbReference type="PANTHER" id="PTHR32329">
    <property type="entry name" value="BIFUNCTIONAL PROTEIN [INCLUDES 2-HYDROXYACYL-COA DEHYDRATASE (N-TER) AND ITS ACTIVATOR DOMAIN (C_TERM)-RELATED"/>
    <property type="match status" value="1"/>
</dbReference>
<keyword evidence="2" id="KW-0479">Metal-binding</keyword>
<dbReference type="InterPro" id="IPR051805">
    <property type="entry name" value="Dehydratase_Activator_Redct"/>
</dbReference>
<dbReference type="Gene3D" id="3.40.50.11890">
    <property type="match status" value="1"/>
</dbReference>
<organism evidence="6 7">
    <name type="scientific">Caldicellulosiruptor naganoensis</name>
    <dbReference type="NCBI Taxonomy" id="29324"/>
    <lineage>
        <taxon>Bacteria</taxon>
        <taxon>Bacillati</taxon>
        <taxon>Bacillota</taxon>
        <taxon>Bacillota incertae sedis</taxon>
        <taxon>Caldicellulosiruptorales</taxon>
        <taxon>Caldicellulosiruptoraceae</taxon>
        <taxon>Caldicellulosiruptor</taxon>
    </lineage>
</organism>
<dbReference type="Gene3D" id="3.40.50.11900">
    <property type="match status" value="1"/>
</dbReference>
<evidence type="ECO:0000256" key="1">
    <source>
        <dbReference type="ARBA" id="ARBA00001966"/>
    </source>
</evidence>
<dbReference type="PANTHER" id="PTHR32329:SF2">
    <property type="entry name" value="BIFUNCTIONAL PROTEIN [INCLUDES 2-HYDROXYACYL-COA DEHYDRATASE (N-TER) AND ITS ACTIVATOR DOMAIN (C_TERM)"/>
    <property type="match status" value="1"/>
</dbReference>
<protein>
    <submittedName>
        <fullName evidence="6">Acyl-CoA dehydratase activase</fullName>
    </submittedName>
</protein>
<dbReference type="SUPFAM" id="SSF53067">
    <property type="entry name" value="Actin-like ATPase domain"/>
    <property type="match status" value="1"/>
</dbReference>
<dbReference type="Proteomes" id="UP001164745">
    <property type="component" value="Chromosome"/>
</dbReference>
<keyword evidence="3" id="KW-0408">Iron</keyword>
<keyword evidence="4" id="KW-0411">Iron-sulfur</keyword>
<reference evidence="6" key="1">
    <citation type="submission" date="2022-12" db="EMBL/GenBank/DDBJ databases">
        <authorList>
            <person name="Bing R.G."/>
            <person name="Willard D.J."/>
            <person name="Manesh M.J.H."/>
            <person name="Laemthong T."/>
            <person name="Crosby J.R."/>
            <person name="Kelly R.M."/>
        </authorList>
    </citation>
    <scope>NUCLEOTIDE SEQUENCE</scope>
    <source>
        <strain evidence="6">DSM 8991</strain>
    </source>
</reference>
<feature type="domain" description="ATPase BadF/BadG/BcrA/BcrD type" evidence="5">
    <location>
        <begin position="286"/>
        <end position="533"/>
    </location>
</feature>